<reference evidence="3" key="1">
    <citation type="submission" date="2018-06" db="EMBL/GenBank/DDBJ databases">
        <authorList>
            <consortium name="Pathogen Informatics"/>
        </authorList>
    </citation>
    <scope>NUCLEOTIDE SEQUENCE [LARGE SCALE GENOMIC DNA]</scope>
    <source>
        <strain evidence="3">NCTC10132</strain>
    </source>
</reference>
<feature type="non-terminal residue" evidence="2">
    <location>
        <position position="187"/>
    </location>
</feature>
<dbReference type="Proteomes" id="UP000257559">
    <property type="component" value="Chromosome"/>
</dbReference>
<evidence type="ECO:0000313" key="3">
    <source>
        <dbReference type="Proteomes" id="UP000257559"/>
    </source>
</evidence>
<organism evidence="2 3">
    <name type="scientific">Mycoplasmopsis edwardii</name>
    <dbReference type="NCBI Taxonomy" id="53558"/>
    <lineage>
        <taxon>Bacteria</taxon>
        <taxon>Bacillati</taxon>
        <taxon>Mycoplasmatota</taxon>
        <taxon>Mycoplasmoidales</taxon>
        <taxon>Metamycoplasmataceae</taxon>
        <taxon>Mycoplasmopsis</taxon>
    </lineage>
</organism>
<dbReference type="Pfam" id="PF01468">
    <property type="entry name" value="GA"/>
    <property type="match status" value="1"/>
</dbReference>
<evidence type="ECO:0000259" key="1">
    <source>
        <dbReference type="Pfam" id="PF01468"/>
    </source>
</evidence>
<name>A0A3B0PMA7_9BACT</name>
<keyword evidence="3" id="KW-1185">Reference proteome</keyword>
<proteinExistence type="predicted"/>
<dbReference type="InterPro" id="IPR002988">
    <property type="entry name" value="GA_module"/>
</dbReference>
<dbReference type="EMBL" id="LS991951">
    <property type="protein sequence ID" value="SYV97932.1"/>
    <property type="molecule type" value="Genomic_DNA"/>
</dbReference>
<gene>
    <name evidence="2" type="ORF">NCTC10132_01303</name>
</gene>
<dbReference type="KEGG" id="medw:NCTC10132_01303"/>
<feature type="domain" description="Protein G-related albumin-binding (GA) module" evidence="1">
    <location>
        <begin position="47"/>
        <end position="88"/>
    </location>
</feature>
<protein>
    <recommendedName>
        <fullName evidence="1">Protein G-related albumin-binding (GA) module domain-containing protein</fullName>
    </recommendedName>
</protein>
<accession>A0A3B0PMA7</accession>
<dbReference type="AlphaFoldDB" id="A0A3B0PMA7"/>
<sequence length="187" mass="21193">MAQVRALTAALENSPKLNDINTSLDNVSQMSDFSAIELKIKQTKYFDRLNLLTNLSTSQKQGYEQRIFSAQTDQTLQAIIDEATLQNKKEDLYRIIDQITYPTPNSSQARSSLSKLRTRINGITTDQEFTQERTTLIEFKTALENKVRKANELTYPTRNALAKSEIITGINSSTTVAELNRILPDSW</sequence>
<evidence type="ECO:0000313" key="2">
    <source>
        <dbReference type="EMBL" id="SYV97932.1"/>
    </source>
</evidence>